<reference evidence="2" key="1">
    <citation type="submission" date="2005-02" db="EMBL/GenBank/DDBJ databases">
        <authorList>
            <person name="Town C.D."/>
        </authorList>
    </citation>
    <scope>NUCLEOTIDE SEQUENCE</scope>
</reference>
<evidence type="ECO:0000256" key="1">
    <source>
        <dbReference type="SAM" id="Phobius"/>
    </source>
</evidence>
<dbReference type="Gramene" id="rna11771">
    <property type="protein sequence ID" value="RHN75547.1"/>
    <property type="gene ID" value="gene11771"/>
</dbReference>
<evidence type="ECO:0008006" key="5">
    <source>
        <dbReference type="Google" id="ProtNLM"/>
    </source>
</evidence>
<accession>A2Q4H5</accession>
<dbReference type="EMBL" id="AC157488">
    <property type="protein sequence ID" value="ABN08525.1"/>
    <property type="molecule type" value="Genomic_DNA"/>
</dbReference>
<organism evidence="2">
    <name type="scientific">Medicago truncatula</name>
    <name type="common">Barrel medic</name>
    <name type="synonym">Medicago tribuloides</name>
    <dbReference type="NCBI Taxonomy" id="3880"/>
    <lineage>
        <taxon>Eukaryota</taxon>
        <taxon>Viridiplantae</taxon>
        <taxon>Streptophyta</taxon>
        <taxon>Embryophyta</taxon>
        <taxon>Tracheophyta</taxon>
        <taxon>Spermatophyta</taxon>
        <taxon>Magnoliopsida</taxon>
        <taxon>eudicotyledons</taxon>
        <taxon>Gunneridae</taxon>
        <taxon>Pentapetalae</taxon>
        <taxon>rosids</taxon>
        <taxon>fabids</taxon>
        <taxon>Fabales</taxon>
        <taxon>Fabaceae</taxon>
        <taxon>Papilionoideae</taxon>
        <taxon>50 kb inversion clade</taxon>
        <taxon>NPAAA clade</taxon>
        <taxon>Hologalegina</taxon>
        <taxon>IRL clade</taxon>
        <taxon>Trifolieae</taxon>
        <taxon>Medicago</taxon>
    </lineage>
</organism>
<gene>
    <name evidence="2" type="ORF">MtrDRAFT_AC157488g17v2</name>
    <name evidence="3" type="ORF">MtrunA17_Chr2g0322431</name>
</gene>
<dbReference type="Proteomes" id="UP000265566">
    <property type="component" value="Chromosome 2"/>
</dbReference>
<reference evidence="4" key="3">
    <citation type="journal article" date="2018" name="Nat. Plants">
        <title>Whole-genome landscape of Medicago truncatula symbiotic genes.</title>
        <authorList>
            <person name="Pecrix Y."/>
            <person name="Staton S.E."/>
            <person name="Sallet E."/>
            <person name="Lelandais-Briere C."/>
            <person name="Moreau S."/>
            <person name="Carrere S."/>
            <person name="Blein T."/>
            <person name="Jardinaud M.F."/>
            <person name="Latrasse D."/>
            <person name="Zouine M."/>
            <person name="Zahm M."/>
            <person name="Kreplak J."/>
            <person name="Mayjonade B."/>
            <person name="Satge C."/>
            <person name="Perez M."/>
            <person name="Cauet S."/>
            <person name="Marande W."/>
            <person name="Chantry-Darmon C."/>
            <person name="Lopez-Roques C."/>
            <person name="Bouchez O."/>
            <person name="Berard A."/>
            <person name="Debelle F."/>
            <person name="Munos S."/>
            <person name="Bendahmane A."/>
            <person name="Berges H."/>
            <person name="Niebel A."/>
            <person name="Buitink J."/>
            <person name="Frugier F."/>
            <person name="Benhamed M."/>
            <person name="Crespi M."/>
            <person name="Gouzy J."/>
            <person name="Gamas P."/>
        </authorList>
    </citation>
    <scope>NUCLEOTIDE SEQUENCE [LARGE SCALE GENOMIC DNA]</scope>
    <source>
        <strain evidence="4">cv. Jemalong A17</strain>
    </source>
</reference>
<keyword evidence="1" id="KW-0472">Membrane</keyword>
<dbReference type="EMBL" id="PSQE01000002">
    <property type="protein sequence ID" value="RHN75547.1"/>
    <property type="molecule type" value="Genomic_DNA"/>
</dbReference>
<sequence>MYVVEKRRSIKQKTCCKSCTQCKKRGDFFVLEGLGPRLNVLVGGGFMAVAGLCSGFGGALVVSFWFGPNRRCGSHLLMIV</sequence>
<keyword evidence="1" id="KW-1133">Transmembrane helix</keyword>
<protein>
    <recommendedName>
        <fullName evidence="5">Transmembrane protein</fullName>
    </recommendedName>
</protein>
<feature type="transmembrane region" description="Helical" evidence="1">
    <location>
        <begin position="40"/>
        <end position="66"/>
    </location>
</feature>
<evidence type="ECO:0000313" key="4">
    <source>
        <dbReference type="Proteomes" id="UP000265566"/>
    </source>
</evidence>
<evidence type="ECO:0000313" key="3">
    <source>
        <dbReference type="EMBL" id="RHN75547.1"/>
    </source>
</evidence>
<evidence type="ECO:0000313" key="2">
    <source>
        <dbReference type="EMBL" id="ABN08525.1"/>
    </source>
</evidence>
<dbReference type="AlphaFoldDB" id="A2Q4H5"/>
<keyword evidence="1" id="KW-0812">Transmembrane</keyword>
<name>A2Q4H5_MEDTR</name>
<reference evidence="2" key="2">
    <citation type="submission" date="2007-03" db="EMBL/GenBank/DDBJ databases">
        <authorList>
            <consortium name="The International Medicago Genome Annotation Group"/>
        </authorList>
    </citation>
    <scope>NUCLEOTIDE SEQUENCE</scope>
</reference>
<reference evidence="3" key="4">
    <citation type="journal article" date="2018" name="Nat. Plants">
        <title>Whole-genome landscape of Medicago truncatula symbiotic genes.</title>
        <authorList>
            <person name="Pecrix Y."/>
            <person name="Gamas P."/>
            <person name="Carrere S."/>
        </authorList>
    </citation>
    <scope>NUCLEOTIDE SEQUENCE</scope>
    <source>
        <tissue evidence="3">Leaves</tissue>
    </source>
</reference>
<proteinExistence type="predicted"/>